<dbReference type="InterPro" id="IPR008211">
    <property type="entry name" value="Laminin_N"/>
</dbReference>
<feature type="signal peptide" evidence="13">
    <location>
        <begin position="1"/>
        <end position="19"/>
    </location>
</feature>
<dbReference type="Pfam" id="PF00055">
    <property type="entry name" value="Laminin_N"/>
    <property type="match status" value="2"/>
</dbReference>
<dbReference type="Pfam" id="PF24973">
    <property type="entry name" value="EGF_LMN_ATRN"/>
    <property type="match status" value="2"/>
</dbReference>
<feature type="chain" id="PRO_5004882798" evidence="13">
    <location>
        <begin position="20"/>
        <end position="1629"/>
    </location>
</feature>
<keyword evidence="5" id="KW-0677">Repeat</keyword>
<comment type="subcellular location">
    <subcellularLocation>
        <location evidence="1">Secreted</location>
        <location evidence="1">Extracellular space</location>
        <location evidence="1">Extracellular matrix</location>
        <location evidence="1">Basement membrane</location>
    </subcellularLocation>
</comment>
<evidence type="ECO:0000259" key="14">
    <source>
        <dbReference type="PROSITE" id="PS50027"/>
    </source>
</evidence>
<evidence type="ECO:0000256" key="3">
    <source>
        <dbReference type="ARBA" id="ARBA00022530"/>
    </source>
</evidence>
<feature type="coiled-coil region" evidence="11">
    <location>
        <begin position="1086"/>
        <end position="1153"/>
    </location>
</feature>
<evidence type="ECO:0000313" key="17">
    <source>
        <dbReference type="Proteomes" id="UP000019149"/>
    </source>
</evidence>
<dbReference type="EMBL" id="APAU02000031">
    <property type="protein sequence ID" value="EUB60411.1"/>
    <property type="molecule type" value="Genomic_DNA"/>
</dbReference>
<dbReference type="CTD" id="36340508"/>
<protein>
    <submittedName>
        <fullName evidence="16">Laminin subunit gamma-3</fullName>
    </submittedName>
</protein>
<evidence type="ECO:0000256" key="13">
    <source>
        <dbReference type="SAM" id="SignalP"/>
    </source>
</evidence>
<feature type="domain" description="Laminin EGF-like" evidence="14">
    <location>
        <begin position="508"/>
        <end position="560"/>
    </location>
</feature>
<dbReference type="PROSITE" id="PS00022">
    <property type="entry name" value="EGF_1"/>
    <property type="match status" value="1"/>
</dbReference>
<dbReference type="Proteomes" id="UP000019149">
    <property type="component" value="Unassembled WGS sequence"/>
</dbReference>
<evidence type="ECO:0000259" key="15">
    <source>
        <dbReference type="PROSITE" id="PS51117"/>
    </source>
</evidence>
<dbReference type="InterPro" id="IPR056863">
    <property type="entry name" value="LMN_ATRN_NET-like_EGF"/>
</dbReference>
<keyword evidence="4 13" id="KW-0732">Signal</keyword>
<dbReference type="PANTHER" id="PTHR10574:SF406">
    <property type="entry name" value="LAMININ SUBUNIT ALPHA 5"/>
    <property type="match status" value="1"/>
</dbReference>
<dbReference type="FunFam" id="2.10.25.10:FF:000105">
    <property type="entry name" value="laminin subunit gamma-1"/>
    <property type="match status" value="1"/>
</dbReference>
<evidence type="ECO:0000256" key="5">
    <source>
        <dbReference type="ARBA" id="ARBA00022737"/>
    </source>
</evidence>
<keyword evidence="7 10" id="KW-1015">Disulfide bond</keyword>
<evidence type="ECO:0000256" key="2">
    <source>
        <dbReference type="ARBA" id="ARBA00022525"/>
    </source>
</evidence>
<feature type="disulfide bond" evidence="10">
    <location>
        <begin position="900"/>
        <end position="909"/>
    </location>
</feature>
<dbReference type="SMART" id="SM00180">
    <property type="entry name" value="EGF_Lam"/>
    <property type="match status" value="11"/>
</dbReference>
<evidence type="ECO:0000256" key="9">
    <source>
        <dbReference type="ARBA" id="ARBA00023292"/>
    </source>
</evidence>
<gene>
    <name evidence="16" type="ORF">EGR_04793</name>
</gene>
<evidence type="ECO:0000256" key="6">
    <source>
        <dbReference type="ARBA" id="ARBA00022869"/>
    </source>
</evidence>
<reference evidence="16 17" key="1">
    <citation type="journal article" date="2013" name="Nat. Genet.">
        <title>The genome of the hydatid tapeworm Echinococcus granulosus.</title>
        <authorList>
            <person name="Zheng H."/>
            <person name="Zhang W."/>
            <person name="Zhang L."/>
            <person name="Zhang Z."/>
            <person name="Li J."/>
            <person name="Lu G."/>
            <person name="Zhu Y."/>
            <person name="Wang Y."/>
            <person name="Huang Y."/>
            <person name="Liu J."/>
            <person name="Kang H."/>
            <person name="Chen J."/>
            <person name="Wang L."/>
            <person name="Chen A."/>
            <person name="Yu S."/>
            <person name="Gao Z."/>
            <person name="Jin L."/>
            <person name="Gu W."/>
            <person name="Wang Z."/>
            <person name="Zhao L."/>
            <person name="Shi B."/>
            <person name="Wen H."/>
            <person name="Lin R."/>
            <person name="Jones M.K."/>
            <person name="Brejova B."/>
            <person name="Vinar T."/>
            <person name="Zhao G."/>
            <person name="McManus D.P."/>
            <person name="Chen Z."/>
            <person name="Zhou Y."/>
            <person name="Wang S."/>
        </authorList>
    </citation>
    <scope>NUCLEOTIDE SEQUENCE [LARGE SCALE GENOMIC DNA]</scope>
</reference>
<name>W6UH82_ECHGR</name>
<dbReference type="GO" id="GO:0009887">
    <property type="term" value="P:animal organ morphogenesis"/>
    <property type="evidence" value="ECO:0007669"/>
    <property type="project" value="TreeGrafter"/>
</dbReference>
<keyword evidence="17" id="KW-1185">Reference proteome</keyword>
<evidence type="ECO:0000256" key="12">
    <source>
        <dbReference type="SAM" id="MobiDB-lite"/>
    </source>
</evidence>
<dbReference type="PANTHER" id="PTHR10574">
    <property type="entry name" value="NETRIN/LAMININ-RELATED"/>
    <property type="match status" value="1"/>
</dbReference>
<dbReference type="GO" id="GO:0005604">
    <property type="term" value="C:basement membrane"/>
    <property type="evidence" value="ECO:0007669"/>
    <property type="project" value="UniProtKB-SubCell"/>
</dbReference>
<dbReference type="PROSITE" id="PS50027">
    <property type="entry name" value="EGF_LAM_2"/>
    <property type="match status" value="5"/>
</dbReference>
<evidence type="ECO:0000256" key="10">
    <source>
        <dbReference type="PROSITE-ProRule" id="PRU00460"/>
    </source>
</evidence>
<evidence type="ECO:0000256" key="11">
    <source>
        <dbReference type="SAM" id="Coils"/>
    </source>
</evidence>
<evidence type="ECO:0000256" key="8">
    <source>
        <dbReference type="ARBA" id="ARBA00023180"/>
    </source>
</evidence>
<dbReference type="FunFam" id="2.10.25.10:FF:000188">
    <property type="entry name" value="Laminin subunit gamma 2"/>
    <property type="match status" value="1"/>
</dbReference>
<evidence type="ECO:0000256" key="1">
    <source>
        <dbReference type="ARBA" id="ARBA00004302"/>
    </source>
</evidence>
<feature type="domain" description="Laminin EGF-like" evidence="14">
    <location>
        <begin position="458"/>
        <end position="507"/>
    </location>
</feature>
<organism evidence="16 17">
    <name type="scientific">Echinococcus granulosus</name>
    <name type="common">Hydatid tapeworm</name>
    <dbReference type="NCBI Taxonomy" id="6210"/>
    <lineage>
        <taxon>Eukaryota</taxon>
        <taxon>Metazoa</taxon>
        <taxon>Spiralia</taxon>
        <taxon>Lophotrochozoa</taxon>
        <taxon>Platyhelminthes</taxon>
        <taxon>Cestoda</taxon>
        <taxon>Eucestoda</taxon>
        <taxon>Cyclophyllidea</taxon>
        <taxon>Taeniidae</taxon>
        <taxon>Echinococcus</taxon>
        <taxon>Echinococcus granulosus group</taxon>
    </lineage>
</organism>
<dbReference type="FunFam" id="2.10.25.10:FF:000090">
    <property type="entry name" value="laminin subunit alpha"/>
    <property type="match status" value="1"/>
</dbReference>
<feature type="disulfide bond" evidence="10">
    <location>
        <begin position="531"/>
        <end position="540"/>
    </location>
</feature>
<dbReference type="Gene3D" id="2.60.120.260">
    <property type="entry name" value="Galactose-binding domain-like"/>
    <property type="match status" value="1"/>
</dbReference>
<feature type="domain" description="Laminin N-terminal" evidence="15">
    <location>
        <begin position="38"/>
        <end position="338"/>
    </location>
</feature>
<evidence type="ECO:0000256" key="4">
    <source>
        <dbReference type="ARBA" id="ARBA00022729"/>
    </source>
</evidence>
<feature type="disulfide bond" evidence="10">
    <location>
        <begin position="481"/>
        <end position="490"/>
    </location>
</feature>
<dbReference type="CDD" id="cd00055">
    <property type="entry name" value="EGF_Lam"/>
    <property type="match status" value="9"/>
</dbReference>
<dbReference type="GeneID" id="36340508"/>
<dbReference type="PROSITE" id="PS51117">
    <property type="entry name" value="LAMININ_NTER"/>
    <property type="match status" value="1"/>
</dbReference>
<keyword evidence="8" id="KW-0325">Glycoprotein</keyword>
<keyword evidence="11" id="KW-0175">Coiled coil</keyword>
<dbReference type="RefSeq" id="XP_024351607.1">
    <property type="nucleotide sequence ID" value="XM_024494042.1"/>
</dbReference>
<feature type="domain" description="Laminin EGF-like" evidence="14">
    <location>
        <begin position="696"/>
        <end position="746"/>
    </location>
</feature>
<dbReference type="SMART" id="SM00181">
    <property type="entry name" value="EGF"/>
    <property type="match status" value="5"/>
</dbReference>
<accession>W6UH82</accession>
<feature type="coiled-coil region" evidence="11">
    <location>
        <begin position="1341"/>
        <end position="1375"/>
    </location>
</feature>
<feature type="region of interest" description="Disordered" evidence="12">
    <location>
        <begin position="1606"/>
        <end position="1629"/>
    </location>
</feature>
<dbReference type="PRINTS" id="PR00011">
    <property type="entry name" value="EGFLAMININ"/>
</dbReference>
<evidence type="ECO:0000256" key="7">
    <source>
        <dbReference type="ARBA" id="ARBA00023157"/>
    </source>
</evidence>
<dbReference type="Gene3D" id="2.10.25.10">
    <property type="entry name" value="Laminin"/>
    <property type="match status" value="9"/>
</dbReference>
<dbReference type="OrthoDB" id="5984158at2759"/>
<feature type="disulfide bond" evidence="10">
    <location>
        <begin position="714"/>
        <end position="723"/>
    </location>
</feature>
<keyword evidence="2" id="KW-0964">Secreted</keyword>
<proteinExistence type="predicted"/>
<comment type="caution">
    <text evidence="16">The sequence shown here is derived from an EMBL/GenBank/DDBJ whole genome shotgun (WGS) entry which is preliminary data.</text>
</comment>
<dbReference type="InterPro" id="IPR050440">
    <property type="entry name" value="Laminin/Netrin_ECM"/>
</dbReference>
<dbReference type="OMA" id="VESCEPY"/>
<sequence length="1629" mass="180710">MEKYPALLAILCFIRASLQQEPTLLEGSAGSCVDEYGKPVFCYPPFISAAAGRLVNASNTCGIARRQKFCIHMSNAAMPSRCQYCDARNPSESHDASFMTDRNQNNWWQSETMDENPNLHFEKPVTLTIDLGTFGLGYWVLMLTIMTENPALYVSCLRRQNHIAAAGLKADIVALYGPTLLLNLSKNGAFWQSRTKFYVNYVYLQFKSPRPHAMVIYKKVDDEAPWTPWAYFSSNCLTYFNMTYEPMPTFSRPDDVICREEYSTLQPLYDGEVVFSVINGRPGTDDFFHNPILQDWSTASQIKVELQKMHTFGDEANAESDTLLTYYFAIRKFTVGGRCMCNGHGNDCRPVGSYGPNPKLVCVCDPAHHTAGDNCERCAPGYVDAPWHQATPDNPHACKACECNGNSEHCEFDEAEYRTTGSGGICIGCGNNTVGKHCETCLPSHYPDPDRPSVCLPCGCDPMGTLEGGEDKCSTDGQCKCKPGVGGKRCDHCLPDHHSFTSSGCQPCNCNAGGSLNNQPQCDPYTGECNCKANVIGRKCDKCKPGTFGMMDNDPLGCKQCFCSGHSSECTLGREISGNVVPMEESELKALEEEKKAIFSCPNGTIPCSVCFKQDKKTLDIGCTQNYKGELECLCRERPNDCPFCPSGVWLDPQKDIRKEICQCPQGYTGPSCEQCVQGYRREPIGGTTTAICIPCTCNNNSEICDPETGKCECQHNTGGLFCDRCADGYYGNASAPSGTKDACKPCPCPHSAKCVETFLPLDKHVVVCVDCPNNMTGDRCERCAENFFGDPVNGIPCHPCDCSNNTDLRATGNCDPKTGVCQKCLFGTAGDHCEKCLLGYRRNVKKAEEGAPMEGSGETETTYARGCQPCYCDPRGTLAMPGVEGTLGICDEETGQCPCKPGVTGLRCDRCRDGFYGLESGKGCTECGCSPRGSKVESCEPYTGQCNCLPFTTGRTCDECLPGYFNLTTGVGCQDCGCHPYGSTHRQCNPNGQCSCRSFAIGKKCDQCEENRYDLSAGCLPCPPCYGLVQKHVHELQKKLSEVFGSGDGPDLDDSGDTSKLYEQMKKLNKTVQEAYNAVLQNSLVSSAITNAEHLEATAEELLKRASDLTRELEEYAMHKPSCMRPDLPQRLDSLKRNLGKLDERIKTVGQRELDSFAEKVGASVNRDSTLTEQVHNATETVKPLKEEASKLRKTVQDIDTILRFIEFDADKLGQSTHKAFERLNSELSRLKEVMAVQKGSLKGKIDHVQFLTLEQRQRLTKLFDTLKKVPDVSAEQSRLEEILEDWTASLNKSRDLKIMLETETSVIEDHIEKMRRGRDRLIAALARQTPVAEEKARIVERLKHLLNKSETAVQTARKAVRDAKQQLEDLTDFDAYVGRTKQELEAMSVIGTEISEDLEKIDRQIQGIHVQVDDALNAAQVLQTTVAFYDDKIKNLKDDVVKQIEETNALSKKQEEEDDLYSQVQYEFKSSSDVLDAVRPQAEVVVELGKRASNDVSQLSKDIDALLNKMKELKDKITKTSPNNGYEGDGAARFKEIKEEAENMKIAERIDHLRKINFSRVAELEYIRDYELKEFAANTKHLKRLLELLPMLNHQRCFYSGKHIEGSRRRKKRSTDNSTASGAAFGV</sequence>
<dbReference type="InterPro" id="IPR000742">
    <property type="entry name" value="EGF"/>
</dbReference>
<keyword evidence="9 10" id="KW-0424">Laminin EGF-like domain</keyword>
<dbReference type="PROSITE" id="PS01248">
    <property type="entry name" value="EGF_LAM_1"/>
    <property type="match status" value="5"/>
</dbReference>
<dbReference type="FunFam" id="2.10.25.10:FF:000130">
    <property type="entry name" value="Laminin subunit beta 1"/>
    <property type="match status" value="1"/>
</dbReference>
<dbReference type="GO" id="GO:0009888">
    <property type="term" value="P:tissue development"/>
    <property type="evidence" value="ECO:0007669"/>
    <property type="project" value="TreeGrafter"/>
</dbReference>
<dbReference type="FunFam" id="2.10.25.10:FF:000082">
    <property type="entry name" value="Laminin subunit alpha 1"/>
    <property type="match status" value="1"/>
</dbReference>
<dbReference type="SMART" id="SM00136">
    <property type="entry name" value="LamNT"/>
    <property type="match status" value="1"/>
</dbReference>
<feature type="disulfide bond" evidence="10">
    <location>
        <begin position="949"/>
        <end position="958"/>
    </location>
</feature>
<feature type="domain" description="Laminin EGF-like" evidence="14">
    <location>
        <begin position="934"/>
        <end position="981"/>
    </location>
</feature>
<dbReference type="SUPFAM" id="SSF57196">
    <property type="entry name" value="EGF/Laminin"/>
    <property type="match status" value="9"/>
</dbReference>
<comment type="caution">
    <text evidence="10">Lacks conserved residue(s) required for the propagation of feature annotation.</text>
</comment>
<dbReference type="InterPro" id="IPR002049">
    <property type="entry name" value="LE_dom"/>
</dbReference>
<keyword evidence="3" id="KW-0272">Extracellular matrix</keyword>
<keyword evidence="6" id="KW-0084">Basement membrane</keyword>
<dbReference type="STRING" id="6210.W6UH82"/>
<dbReference type="Pfam" id="PF00053">
    <property type="entry name" value="EGF_laminin"/>
    <property type="match status" value="8"/>
</dbReference>
<evidence type="ECO:0000313" key="16">
    <source>
        <dbReference type="EMBL" id="EUB60411.1"/>
    </source>
</evidence>
<dbReference type="KEGG" id="egl:EGR_04793"/>
<feature type="coiled-coil region" evidence="11">
    <location>
        <begin position="1421"/>
        <end position="1459"/>
    </location>
</feature>
<feature type="domain" description="Laminin EGF-like" evidence="14">
    <location>
        <begin position="871"/>
        <end position="932"/>
    </location>
</feature>